<dbReference type="SUPFAM" id="SSF52540">
    <property type="entry name" value="P-loop containing nucleoside triphosphate hydrolases"/>
    <property type="match status" value="1"/>
</dbReference>
<dbReference type="EMBL" id="NCKV01035339">
    <property type="protein sequence ID" value="RWS18722.1"/>
    <property type="molecule type" value="Genomic_DNA"/>
</dbReference>
<protein>
    <submittedName>
        <fullName evidence="4">Dynamin-like isoform X10</fullName>
    </submittedName>
</protein>
<dbReference type="Gene3D" id="1.20.120.1240">
    <property type="entry name" value="Dynamin, middle domain"/>
    <property type="match status" value="1"/>
</dbReference>
<dbReference type="GO" id="GO:0005874">
    <property type="term" value="C:microtubule"/>
    <property type="evidence" value="ECO:0007669"/>
    <property type="project" value="TreeGrafter"/>
</dbReference>
<evidence type="ECO:0000256" key="2">
    <source>
        <dbReference type="ARBA" id="ARBA00023134"/>
    </source>
</evidence>
<keyword evidence="1" id="KW-0547">Nucleotide-binding</keyword>
<comment type="caution">
    <text evidence="4">The sequence shown here is derived from an EMBL/GenBank/DDBJ whole genome shotgun (WGS) entry which is preliminary data.</text>
</comment>
<dbReference type="GO" id="GO:0008017">
    <property type="term" value="F:microtubule binding"/>
    <property type="evidence" value="ECO:0007669"/>
    <property type="project" value="TreeGrafter"/>
</dbReference>
<dbReference type="Gene3D" id="3.40.50.300">
    <property type="entry name" value="P-loop containing nucleotide triphosphate hydrolases"/>
    <property type="match status" value="1"/>
</dbReference>
<dbReference type="GO" id="GO:0005737">
    <property type="term" value="C:cytoplasm"/>
    <property type="evidence" value="ECO:0007669"/>
    <property type="project" value="TreeGrafter"/>
</dbReference>
<feature type="domain" description="Dynamin stalk" evidence="3">
    <location>
        <begin position="1"/>
        <end position="193"/>
    </location>
</feature>
<dbReference type="InterPro" id="IPR027417">
    <property type="entry name" value="P-loop_NTPase"/>
</dbReference>
<dbReference type="Pfam" id="PF01031">
    <property type="entry name" value="Dynamin_M"/>
    <property type="match status" value="1"/>
</dbReference>
<dbReference type="VEuPathDB" id="VectorBase:LDEU013318"/>
<dbReference type="GO" id="GO:0003924">
    <property type="term" value="F:GTPase activity"/>
    <property type="evidence" value="ECO:0007669"/>
    <property type="project" value="TreeGrafter"/>
</dbReference>
<keyword evidence="2" id="KW-0342">GTP-binding</keyword>
<dbReference type="InterPro" id="IPR022812">
    <property type="entry name" value="Dynamin"/>
</dbReference>
<dbReference type="STRING" id="299467.A0A443RTS7"/>
<dbReference type="GO" id="GO:0005886">
    <property type="term" value="C:plasma membrane"/>
    <property type="evidence" value="ECO:0007669"/>
    <property type="project" value="TreeGrafter"/>
</dbReference>
<dbReference type="OrthoDB" id="5061070at2759"/>
<dbReference type="PANTHER" id="PTHR11566">
    <property type="entry name" value="DYNAMIN"/>
    <property type="match status" value="1"/>
</dbReference>
<gene>
    <name evidence="4" type="ORF">B4U80_07106</name>
</gene>
<keyword evidence="5" id="KW-1185">Reference proteome</keyword>
<sequence length="207" mass="23412">VPLKRGYIGVVNRSQSDITTNKDIKAAIEAEAQFFETHPAYKDIAHRLGTPYLQRSLNEQLIKHIKKSMPGLMQKLDTTVREVEVQQEKFALSFGNENSKRKIIFNALQEINNEFDMKVGLVLKSSKAPLEKDKLTGGALINRLMNEKYRSAIQKMSLNNEQMRREISLAITNIRGVHLGLFTPDMAFEAIVISELGACAFAMLIYI</sequence>
<name>A0A443RTS7_9ACAR</name>
<dbReference type="Proteomes" id="UP000288716">
    <property type="component" value="Unassembled WGS sequence"/>
</dbReference>
<organism evidence="4 5">
    <name type="scientific">Leptotrombidium deliense</name>
    <dbReference type="NCBI Taxonomy" id="299467"/>
    <lineage>
        <taxon>Eukaryota</taxon>
        <taxon>Metazoa</taxon>
        <taxon>Ecdysozoa</taxon>
        <taxon>Arthropoda</taxon>
        <taxon>Chelicerata</taxon>
        <taxon>Arachnida</taxon>
        <taxon>Acari</taxon>
        <taxon>Acariformes</taxon>
        <taxon>Trombidiformes</taxon>
        <taxon>Prostigmata</taxon>
        <taxon>Anystina</taxon>
        <taxon>Parasitengona</taxon>
        <taxon>Trombiculoidea</taxon>
        <taxon>Trombiculidae</taxon>
        <taxon>Leptotrombidium</taxon>
    </lineage>
</organism>
<accession>A0A443RTS7</accession>
<dbReference type="InterPro" id="IPR000375">
    <property type="entry name" value="Dynamin_stalk"/>
</dbReference>
<proteinExistence type="predicted"/>
<evidence type="ECO:0000313" key="4">
    <source>
        <dbReference type="EMBL" id="RWS18722.1"/>
    </source>
</evidence>
<dbReference type="PANTHER" id="PTHR11566:SF212">
    <property type="entry name" value="DYNAMIN"/>
    <property type="match status" value="1"/>
</dbReference>
<evidence type="ECO:0000256" key="1">
    <source>
        <dbReference type="ARBA" id="ARBA00022741"/>
    </source>
</evidence>
<dbReference type="GO" id="GO:0031623">
    <property type="term" value="P:receptor internalization"/>
    <property type="evidence" value="ECO:0007669"/>
    <property type="project" value="TreeGrafter"/>
</dbReference>
<feature type="non-terminal residue" evidence="4">
    <location>
        <position position="1"/>
    </location>
</feature>
<feature type="non-terminal residue" evidence="4">
    <location>
        <position position="207"/>
    </location>
</feature>
<dbReference type="GO" id="GO:0005525">
    <property type="term" value="F:GTP binding"/>
    <property type="evidence" value="ECO:0007669"/>
    <property type="project" value="UniProtKB-KW"/>
</dbReference>
<evidence type="ECO:0000259" key="3">
    <source>
        <dbReference type="Pfam" id="PF01031"/>
    </source>
</evidence>
<dbReference type="AlphaFoldDB" id="A0A443RTS7"/>
<reference evidence="4 5" key="1">
    <citation type="journal article" date="2018" name="Gigascience">
        <title>Genomes of trombidid mites reveal novel predicted allergens and laterally-transferred genes associated with secondary metabolism.</title>
        <authorList>
            <person name="Dong X."/>
            <person name="Chaisiri K."/>
            <person name="Xia D."/>
            <person name="Armstrong S.D."/>
            <person name="Fang Y."/>
            <person name="Donnelly M.J."/>
            <person name="Kadowaki T."/>
            <person name="McGarry J.W."/>
            <person name="Darby A.C."/>
            <person name="Makepeace B.L."/>
        </authorList>
    </citation>
    <scope>NUCLEOTIDE SEQUENCE [LARGE SCALE GENOMIC DNA]</scope>
    <source>
        <strain evidence="4">UoL-UT</strain>
    </source>
</reference>
<evidence type="ECO:0000313" key="5">
    <source>
        <dbReference type="Proteomes" id="UP000288716"/>
    </source>
</evidence>